<name>A0AA86RNI2_9FABA</name>
<keyword evidence="2" id="KW-1185">Reference proteome</keyword>
<accession>A0AA86RNI2</accession>
<dbReference type="Proteomes" id="UP001189624">
    <property type="component" value="Chromosome 1"/>
</dbReference>
<reference evidence="1" key="1">
    <citation type="submission" date="2023-10" db="EMBL/GenBank/DDBJ databases">
        <authorList>
            <person name="Domelevo Entfellner J.-B."/>
        </authorList>
    </citation>
    <scope>NUCLEOTIDE SEQUENCE</scope>
</reference>
<dbReference type="Gramene" id="rna-AYBTSS11_LOCUS1695">
    <property type="protein sequence ID" value="CAJ1842465.1"/>
    <property type="gene ID" value="gene-AYBTSS11_LOCUS1695"/>
</dbReference>
<sequence length="66" mass="7685">MENKDRRTVVKTAGTGYRGVITRKLKIILKYIASDFDLPRPFLSKEKGYIYCIHQRLVKLMGLPDE</sequence>
<dbReference type="EMBL" id="OY731398">
    <property type="protein sequence ID" value="CAJ1842465.1"/>
    <property type="molecule type" value="Genomic_DNA"/>
</dbReference>
<protein>
    <submittedName>
        <fullName evidence="1">Uncharacterized protein</fullName>
    </submittedName>
</protein>
<evidence type="ECO:0000313" key="2">
    <source>
        <dbReference type="Proteomes" id="UP001189624"/>
    </source>
</evidence>
<gene>
    <name evidence="1" type="ORF">AYBTSS11_LOCUS1695</name>
</gene>
<evidence type="ECO:0000313" key="1">
    <source>
        <dbReference type="EMBL" id="CAJ1842465.1"/>
    </source>
</evidence>
<proteinExistence type="predicted"/>
<dbReference type="AlphaFoldDB" id="A0AA86RNI2"/>
<organism evidence="1 2">
    <name type="scientific">Sphenostylis stenocarpa</name>
    <dbReference type="NCBI Taxonomy" id="92480"/>
    <lineage>
        <taxon>Eukaryota</taxon>
        <taxon>Viridiplantae</taxon>
        <taxon>Streptophyta</taxon>
        <taxon>Embryophyta</taxon>
        <taxon>Tracheophyta</taxon>
        <taxon>Spermatophyta</taxon>
        <taxon>Magnoliopsida</taxon>
        <taxon>eudicotyledons</taxon>
        <taxon>Gunneridae</taxon>
        <taxon>Pentapetalae</taxon>
        <taxon>rosids</taxon>
        <taxon>fabids</taxon>
        <taxon>Fabales</taxon>
        <taxon>Fabaceae</taxon>
        <taxon>Papilionoideae</taxon>
        <taxon>50 kb inversion clade</taxon>
        <taxon>NPAAA clade</taxon>
        <taxon>indigoferoid/millettioid clade</taxon>
        <taxon>Phaseoleae</taxon>
        <taxon>Sphenostylis</taxon>
    </lineage>
</organism>